<evidence type="ECO:0000256" key="3">
    <source>
        <dbReference type="ARBA" id="ARBA00023002"/>
    </source>
</evidence>
<comment type="function">
    <text evidence="6">Catalyzes the reduction of hydroxylamine to form NH(3) and H(2)O.</text>
</comment>
<keyword evidence="1 6" id="KW-0963">Cytoplasm</keyword>
<comment type="subcellular location">
    <subcellularLocation>
        <location evidence="6">Cytoplasm</location>
    </subcellularLocation>
</comment>
<dbReference type="PANTHER" id="PTHR30109">
    <property type="entry name" value="HYDROXYLAMINE REDUCTASE"/>
    <property type="match status" value="1"/>
</dbReference>
<dbReference type="PANTHER" id="PTHR30109:SF0">
    <property type="entry name" value="HYDROXYLAMINE REDUCTASE"/>
    <property type="match status" value="1"/>
</dbReference>
<dbReference type="NCBIfam" id="TIGR01703">
    <property type="entry name" value="hybrid_clust"/>
    <property type="match status" value="1"/>
</dbReference>
<comment type="cofactor">
    <cofactor evidence="6">
        <name>hybrid [4Fe-2O-2S] cluster</name>
        <dbReference type="ChEBI" id="CHEBI:60519"/>
    </cofactor>
    <text evidence="6">Binds 1 hybrid [4Fe-2O-2S] cluster.</text>
</comment>
<comment type="similarity">
    <text evidence="6">Belongs to the HCP family.</text>
</comment>
<dbReference type="GO" id="GO:0051539">
    <property type="term" value="F:4 iron, 4 sulfur cluster binding"/>
    <property type="evidence" value="ECO:0007669"/>
    <property type="project" value="UniProtKB-KW"/>
</dbReference>
<comment type="catalytic activity">
    <reaction evidence="6">
        <text>A + NH4(+) + H2O = hydroxylamine + AH2 + H(+)</text>
        <dbReference type="Rhea" id="RHEA:22052"/>
        <dbReference type="ChEBI" id="CHEBI:13193"/>
        <dbReference type="ChEBI" id="CHEBI:15377"/>
        <dbReference type="ChEBI" id="CHEBI:15378"/>
        <dbReference type="ChEBI" id="CHEBI:15429"/>
        <dbReference type="ChEBI" id="CHEBI:17499"/>
        <dbReference type="ChEBI" id="CHEBI:28938"/>
        <dbReference type="EC" id="1.7.99.1"/>
    </reaction>
</comment>
<feature type="modified residue" description="Cysteine persulfide" evidence="6">
    <location>
        <position position="296"/>
    </location>
</feature>
<feature type="binding site" evidence="6">
    <location>
        <position position="210"/>
    </location>
    <ligand>
        <name>hybrid [4Fe-2O-2S] cluster</name>
        <dbReference type="ChEBI" id="CHEBI:60519"/>
    </ligand>
</feature>
<dbReference type="NCBIfam" id="NF003658">
    <property type="entry name" value="PRK05290.1"/>
    <property type="match status" value="1"/>
</dbReference>
<evidence type="ECO:0000313" key="8">
    <source>
        <dbReference type="Proteomes" id="UP001056425"/>
    </source>
</evidence>
<dbReference type="GeneID" id="72776981"/>
<sequence length="456" mass="51056">MAIRIPENLEMLCNQCSMSLEGGCTVQGVCGKDPDLNSLQEALLYGIKGTSAYYYHALEVGYDNPEIGHFLAEALYATLTNVNFDKNRFLELILENGRVHLEAMKLLDKAYVETFGRPEPVEVPTGSFEGHGILVTGHSYKALYELLRQIEERGLEDELKVYTHAEMFPAHAYPELKKFKSLTANWGGSWLYQKKEFAEFPGVILGTSNCVQQPTEAYRNRIFTVGIAGLEGVPHIEDYNFEPLIKRALGTPKMEKVEGGKLLTGFHHTNVLAMKDKLLELINEGKIRHIFVVGGCDTPHKGMGYYERLTELIPKDALILSAACGKFRYNARNYGTIEGIPRFLDFGQCNNVYSIIEIAVALANELSTDVNSLPVSIVLSWMEQKAIGILYSLLYLGVKGIYIGPRPPEFLTQGVFEILRKQFDLRLTGDPEKDLRDMLNKGVKIEEGSALAEELD</sequence>
<organism evidence="7 8">
    <name type="scientific">Thermococcus argininiproducens</name>
    <dbReference type="NCBI Taxonomy" id="2866384"/>
    <lineage>
        <taxon>Archaea</taxon>
        <taxon>Methanobacteriati</taxon>
        <taxon>Methanobacteriota</taxon>
        <taxon>Thermococci</taxon>
        <taxon>Thermococcales</taxon>
        <taxon>Thermococcaceae</taxon>
        <taxon>Thermococcus</taxon>
    </lineage>
</organism>
<keyword evidence="5 6" id="KW-0411">Iron-sulfur</keyword>
<dbReference type="RefSeq" id="WP_251949476.1">
    <property type="nucleotide sequence ID" value="NZ_CP080572.1"/>
</dbReference>
<dbReference type="HAMAP" id="MF_00069">
    <property type="entry name" value="Hydroxylam_reduct"/>
    <property type="match status" value="1"/>
</dbReference>
<feature type="binding site" evidence="6">
    <location>
        <position position="24"/>
    </location>
    <ligand>
        <name>[4Fe-4S] cluster</name>
        <dbReference type="ChEBI" id="CHEBI:49883"/>
    </ligand>
</feature>
<feature type="binding site" evidence="6">
    <location>
        <position position="385"/>
    </location>
    <ligand>
        <name>hybrid [4Fe-2O-2S] cluster</name>
        <dbReference type="ChEBI" id="CHEBI:60519"/>
    </ligand>
</feature>
<feature type="binding site" evidence="6">
    <location>
        <position position="138"/>
    </location>
    <ligand>
        <name>hybrid [4Fe-2O-2S] cluster</name>
        <dbReference type="ChEBI" id="CHEBI:60519"/>
    </ligand>
</feature>
<feature type="binding site" description="via persulfide group" evidence="6">
    <location>
        <position position="296"/>
    </location>
    <ligand>
        <name>hybrid [4Fe-2O-2S] cluster</name>
        <dbReference type="ChEBI" id="CHEBI:60519"/>
    </ligand>
</feature>
<evidence type="ECO:0000256" key="6">
    <source>
        <dbReference type="HAMAP-Rule" id="MF_00069"/>
    </source>
</evidence>
<evidence type="ECO:0000256" key="4">
    <source>
        <dbReference type="ARBA" id="ARBA00023004"/>
    </source>
</evidence>
<dbReference type="InterPro" id="IPR016099">
    <property type="entry name" value="Prismane-like_a/b-sand"/>
</dbReference>
<evidence type="ECO:0000256" key="1">
    <source>
        <dbReference type="ARBA" id="ARBA00022490"/>
    </source>
</evidence>
<feature type="binding site" evidence="6">
    <location>
        <position position="383"/>
    </location>
    <ligand>
        <name>hybrid [4Fe-2O-2S] cluster</name>
        <dbReference type="ChEBI" id="CHEBI:60519"/>
    </ligand>
</feature>
<reference evidence="7 8" key="1">
    <citation type="submission" date="2021-08" db="EMBL/GenBank/DDBJ databases">
        <title>Thermococcus onnuriiensis IOH2.</title>
        <authorList>
            <person name="Park Y.-J."/>
        </authorList>
    </citation>
    <scope>NUCLEOTIDE SEQUENCE [LARGE SCALE GENOMIC DNA]</scope>
    <source>
        <strain evidence="7 8">IOH2</strain>
    </source>
</reference>
<dbReference type="CDD" id="cd01914">
    <property type="entry name" value="HCP"/>
    <property type="match status" value="1"/>
</dbReference>
<gene>
    <name evidence="6 7" type="primary">hcp</name>
    <name evidence="7" type="ORF">K1720_01520</name>
</gene>
<keyword evidence="2 6" id="KW-0479">Metal-binding</keyword>
<keyword evidence="6" id="KW-0004">4Fe-4S</keyword>
<feature type="binding site" evidence="6">
    <location>
        <position position="349"/>
    </location>
    <ligand>
        <name>hybrid [4Fe-2O-2S] cluster</name>
        <dbReference type="ChEBI" id="CHEBI:60519"/>
    </ligand>
</feature>
<feature type="binding site" evidence="6">
    <location>
        <position position="30"/>
    </location>
    <ligand>
        <name>[4Fe-4S] cluster</name>
        <dbReference type="ChEBI" id="CHEBI:49883"/>
    </ligand>
</feature>
<evidence type="ECO:0000313" key="7">
    <source>
        <dbReference type="EMBL" id="USH00184.1"/>
    </source>
</evidence>
<accession>A0A9E7MAR2</accession>
<dbReference type="Gene3D" id="3.40.50.2030">
    <property type="match status" value="2"/>
</dbReference>
<name>A0A9E7MAR2_9EURY</name>
<dbReference type="GO" id="GO:0042542">
    <property type="term" value="P:response to hydrogen peroxide"/>
    <property type="evidence" value="ECO:0007669"/>
    <property type="project" value="TreeGrafter"/>
</dbReference>
<dbReference type="InterPro" id="IPR010048">
    <property type="entry name" value="Hydroxylam_reduct"/>
</dbReference>
<dbReference type="GO" id="GO:0004601">
    <property type="term" value="F:peroxidase activity"/>
    <property type="evidence" value="ECO:0007669"/>
    <property type="project" value="TreeGrafter"/>
</dbReference>
<proteinExistence type="inferred from homology"/>
<dbReference type="KEGG" id="thei:K1720_01520"/>
<comment type="cofactor">
    <cofactor evidence="6">
        <name>[4Fe-4S] cluster</name>
        <dbReference type="ChEBI" id="CHEBI:49883"/>
    </cofactor>
    <text evidence="6">Binds 1 [4Fe-4S] cluster.</text>
</comment>
<dbReference type="InterPro" id="IPR004137">
    <property type="entry name" value="HCP/CODH"/>
</dbReference>
<dbReference type="EC" id="1.7.99.1" evidence="6"/>
<keyword evidence="4 6" id="KW-0408">Iron</keyword>
<evidence type="ECO:0000256" key="2">
    <source>
        <dbReference type="ARBA" id="ARBA00022723"/>
    </source>
</evidence>
<dbReference type="AlphaFoldDB" id="A0A9E7MAR2"/>
<dbReference type="Pfam" id="PF03063">
    <property type="entry name" value="Prismane"/>
    <property type="match status" value="1"/>
</dbReference>
<keyword evidence="3 6" id="KW-0560">Oxidoreductase</keyword>
<dbReference type="EMBL" id="CP080572">
    <property type="protein sequence ID" value="USH00184.1"/>
    <property type="molecule type" value="Genomic_DNA"/>
</dbReference>
<feature type="binding site" evidence="6">
    <location>
        <position position="166"/>
    </location>
    <ligand>
        <name>hybrid [4Fe-2O-2S] cluster</name>
        <dbReference type="ChEBI" id="CHEBI:60519"/>
    </ligand>
</feature>
<feature type="binding site" evidence="6">
    <location>
        <position position="324"/>
    </location>
    <ligand>
        <name>hybrid [4Fe-2O-2S] cluster</name>
        <dbReference type="ChEBI" id="CHEBI:60519"/>
    </ligand>
</feature>
<dbReference type="Proteomes" id="UP001056425">
    <property type="component" value="Chromosome"/>
</dbReference>
<dbReference type="InterPro" id="IPR016100">
    <property type="entry name" value="Prismane_a-bundle"/>
</dbReference>
<protein>
    <recommendedName>
        <fullName evidence="6">Hydroxylamine reductase</fullName>
        <ecNumber evidence="6">1.7.99.1</ecNumber>
    </recommendedName>
    <alternativeName>
        <fullName evidence="6">Hybrid-cluster protein</fullName>
        <shortName evidence="6">HCP</shortName>
    </alternativeName>
    <alternativeName>
        <fullName evidence="6">Prismane protein</fullName>
    </alternativeName>
</protein>
<feature type="binding site" evidence="6">
    <location>
        <position position="16"/>
    </location>
    <ligand>
        <name>[4Fe-4S] cluster</name>
        <dbReference type="ChEBI" id="CHEBI:49883"/>
    </ligand>
</feature>
<dbReference type="InterPro" id="IPR011254">
    <property type="entry name" value="Prismane-like_sf"/>
</dbReference>
<dbReference type="GO" id="GO:0005737">
    <property type="term" value="C:cytoplasm"/>
    <property type="evidence" value="ECO:0007669"/>
    <property type="project" value="UniProtKB-SubCell"/>
</dbReference>
<dbReference type="GO" id="GO:0046872">
    <property type="term" value="F:metal ion binding"/>
    <property type="evidence" value="ECO:0007669"/>
    <property type="project" value="UniProtKB-KW"/>
</dbReference>
<evidence type="ECO:0000256" key="5">
    <source>
        <dbReference type="ARBA" id="ARBA00023014"/>
    </source>
</evidence>
<feature type="binding site" evidence="6">
    <location>
        <position position="13"/>
    </location>
    <ligand>
        <name>[4Fe-4S] cluster</name>
        <dbReference type="ChEBI" id="CHEBI:49883"/>
    </ligand>
</feature>
<dbReference type="Gene3D" id="1.20.1270.20">
    <property type="match status" value="1"/>
</dbReference>
<dbReference type="GO" id="GO:0050418">
    <property type="term" value="F:hydroxylamine reductase activity"/>
    <property type="evidence" value="ECO:0007669"/>
    <property type="project" value="UniProtKB-UniRule"/>
</dbReference>
<keyword evidence="8" id="KW-1185">Reference proteome</keyword>
<dbReference type="SUPFAM" id="SSF56821">
    <property type="entry name" value="Prismane protein-like"/>
    <property type="match status" value="1"/>
</dbReference>